<dbReference type="AlphaFoldDB" id="A0A8W7K8P4"/>
<evidence type="ECO:0000313" key="1">
    <source>
        <dbReference type="EnsemblMetazoa" id="AALB016456-PA"/>
    </source>
</evidence>
<keyword evidence="2" id="KW-1185">Reference proteome</keyword>
<reference evidence="1 2" key="1">
    <citation type="journal article" date="2017" name="G3 (Bethesda)">
        <title>The Physical Genome Mapping of Anopheles albimanus Corrected Scaffold Misassemblies and Identified Interarm Rearrangements in Genus Anopheles.</title>
        <authorList>
            <person name="Artemov G.N."/>
            <person name="Peery A.N."/>
            <person name="Jiang X."/>
            <person name="Tu Z."/>
            <person name="Stegniy V.N."/>
            <person name="Sharakhova M.V."/>
            <person name="Sharakhov I.V."/>
        </authorList>
    </citation>
    <scope>NUCLEOTIDE SEQUENCE [LARGE SCALE GENOMIC DNA]</scope>
    <source>
        <strain evidence="1 2">ALBI9_A</strain>
    </source>
</reference>
<sequence length="196" mass="22456">RSITISQQHIKKRCKRYFKFGAILESISTLTGIRQQDLVTGGPSQYQDQSSGHGLDYHAAHIIRVGEINDELKRNHRPLYEALTNFIGHTQVVAREANLWRSIGGSIDRVQSDRLILLSRIRFRGFMDESNQSAIRMVLIMLKKAIKDHAELSSAAMEWLTESFEDEGVLELFKYGKEVYNSVVNGEFLKRYANPQ</sequence>
<proteinExistence type="predicted"/>
<protein>
    <submittedName>
        <fullName evidence="1">Uncharacterized protein</fullName>
    </submittedName>
</protein>
<dbReference type="Proteomes" id="UP000069272">
    <property type="component" value="Chromosome 2R"/>
</dbReference>
<organism evidence="1 2">
    <name type="scientific">Anopheles albimanus</name>
    <name type="common">New world malaria mosquito</name>
    <dbReference type="NCBI Taxonomy" id="7167"/>
    <lineage>
        <taxon>Eukaryota</taxon>
        <taxon>Metazoa</taxon>
        <taxon>Ecdysozoa</taxon>
        <taxon>Arthropoda</taxon>
        <taxon>Hexapoda</taxon>
        <taxon>Insecta</taxon>
        <taxon>Pterygota</taxon>
        <taxon>Neoptera</taxon>
        <taxon>Endopterygota</taxon>
        <taxon>Diptera</taxon>
        <taxon>Nematocera</taxon>
        <taxon>Culicoidea</taxon>
        <taxon>Culicidae</taxon>
        <taxon>Anophelinae</taxon>
        <taxon>Anopheles</taxon>
    </lineage>
</organism>
<dbReference type="EnsemblMetazoa" id="AALB016456-RA">
    <property type="protein sequence ID" value="AALB016456-PA"/>
    <property type="gene ID" value="AALB016456"/>
</dbReference>
<reference evidence="1" key="2">
    <citation type="submission" date="2022-08" db="UniProtKB">
        <authorList>
            <consortium name="EnsemblMetazoa"/>
        </authorList>
    </citation>
    <scope>IDENTIFICATION</scope>
    <source>
        <strain evidence="1">STECLA/ALBI9_A</strain>
    </source>
</reference>
<evidence type="ECO:0000313" key="2">
    <source>
        <dbReference type="Proteomes" id="UP000069272"/>
    </source>
</evidence>
<accession>A0A8W7K8P4</accession>
<name>A0A8W7K8P4_ANOAL</name>